<accession>A0A1T4YJJ2</accession>
<gene>
    <name evidence="1" type="ORF">SAMN06295879_3410</name>
</gene>
<sequence>MLFESRGARPRVDPDALVAASAIVSGDVTIGAGSRIMHGAVVTAEDGPVVIGADVVVLENAVIRGRAGYPAIIGDGVMIGPHAHVNGCVVGDGAFLATGSSVFPGATIGDGAEVRINAVVQVNTRLAAGAVVPISWVAVGDPAQLFSPDRHDEIWAVQRTLDFVGTVYGAGPDATMADIMRSQSDFYGEHRGDTAIAD</sequence>
<organism evidence="1 2">
    <name type="scientific">Agreia bicolorata</name>
    <dbReference type="NCBI Taxonomy" id="110935"/>
    <lineage>
        <taxon>Bacteria</taxon>
        <taxon>Bacillati</taxon>
        <taxon>Actinomycetota</taxon>
        <taxon>Actinomycetes</taxon>
        <taxon>Micrococcales</taxon>
        <taxon>Microbacteriaceae</taxon>
        <taxon>Agreia</taxon>
    </lineage>
</organism>
<dbReference type="Gene3D" id="2.160.10.10">
    <property type="entry name" value="Hexapeptide repeat proteins"/>
    <property type="match status" value="1"/>
</dbReference>
<dbReference type="PANTHER" id="PTHR13061">
    <property type="entry name" value="DYNACTIN SUBUNIT P25"/>
    <property type="match status" value="1"/>
</dbReference>
<proteinExistence type="predicted"/>
<dbReference type="PANTHER" id="PTHR13061:SF29">
    <property type="entry name" value="GAMMA CARBONIC ANHYDRASE-LIKE 1, MITOCHONDRIAL-RELATED"/>
    <property type="match status" value="1"/>
</dbReference>
<dbReference type="AlphaFoldDB" id="A0A1T4YJJ2"/>
<dbReference type="Pfam" id="PF00132">
    <property type="entry name" value="Hexapep"/>
    <property type="match status" value="1"/>
</dbReference>
<dbReference type="SUPFAM" id="SSF51161">
    <property type="entry name" value="Trimeric LpxA-like enzymes"/>
    <property type="match status" value="1"/>
</dbReference>
<name>A0A1T4YJJ2_9MICO</name>
<dbReference type="InterPro" id="IPR011004">
    <property type="entry name" value="Trimer_LpxA-like_sf"/>
</dbReference>
<protein>
    <submittedName>
        <fullName evidence="1">Carbonic anhydrase or acetyltransferase, isoleucine patch superfamily</fullName>
    </submittedName>
</protein>
<reference evidence="2" key="1">
    <citation type="submission" date="2017-02" db="EMBL/GenBank/DDBJ databases">
        <authorList>
            <person name="Varghese N."/>
            <person name="Submissions S."/>
        </authorList>
    </citation>
    <scope>NUCLEOTIDE SEQUENCE [LARGE SCALE GENOMIC DNA]</scope>
    <source>
        <strain evidence="2">VKM Ac-2052</strain>
    </source>
</reference>
<dbReference type="RefSeq" id="WP_078715362.1">
    <property type="nucleotide sequence ID" value="NZ_FUYG01000011.1"/>
</dbReference>
<dbReference type="InterPro" id="IPR001451">
    <property type="entry name" value="Hexapep"/>
</dbReference>
<dbReference type="InterPro" id="IPR050484">
    <property type="entry name" value="Transf_Hexapept/Carb_Anhydrase"/>
</dbReference>
<dbReference type="GO" id="GO:0016740">
    <property type="term" value="F:transferase activity"/>
    <property type="evidence" value="ECO:0007669"/>
    <property type="project" value="UniProtKB-KW"/>
</dbReference>
<evidence type="ECO:0000313" key="1">
    <source>
        <dbReference type="EMBL" id="SKB02017.1"/>
    </source>
</evidence>
<keyword evidence="1" id="KW-0808">Transferase</keyword>
<dbReference type="Proteomes" id="UP000189735">
    <property type="component" value="Unassembled WGS sequence"/>
</dbReference>
<dbReference type="EMBL" id="FUYG01000011">
    <property type="protein sequence ID" value="SKB02017.1"/>
    <property type="molecule type" value="Genomic_DNA"/>
</dbReference>
<evidence type="ECO:0000313" key="2">
    <source>
        <dbReference type="Proteomes" id="UP000189735"/>
    </source>
</evidence>